<evidence type="ECO:0000256" key="2">
    <source>
        <dbReference type="SAM" id="SignalP"/>
    </source>
</evidence>
<dbReference type="RefSeq" id="WP_146115753.1">
    <property type="nucleotide sequence ID" value="NZ_PUIA01000069.1"/>
</dbReference>
<proteinExistence type="predicted"/>
<feature type="compositionally biased region" description="Polar residues" evidence="1">
    <location>
        <begin position="142"/>
        <end position="175"/>
    </location>
</feature>
<evidence type="ECO:0000313" key="4">
    <source>
        <dbReference type="Proteomes" id="UP000240009"/>
    </source>
</evidence>
<feature type="region of interest" description="Disordered" evidence="1">
    <location>
        <begin position="38"/>
        <end position="112"/>
    </location>
</feature>
<keyword evidence="2" id="KW-0732">Signal</keyword>
<accession>A0A2S8F177</accession>
<protein>
    <submittedName>
        <fullName evidence="3">Uncharacterized protein</fullName>
    </submittedName>
</protein>
<dbReference type="AlphaFoldDB" id="A0A2S8F177"/>
<feature type="compositionally biased region" description="Polar residues" evidence="1">
    <location>
        <begin position="76"/>
        <end position="88"/>
    </location>
</feature>
<feature type="compositionally biased region" description="Polar residues" evidence="1">
    <location>
        <begin position="100"/>
        <end position="112"/>
    </location>
</feature>
<sequence>MTLNQSQQSKSRVCLPRLSAHLAAATLLFGGVQATWGQDAAESRWSTNNPPTPAMVQASQKPQDQDLRRLPPIDQEVTSPAKPSSFTAIEQPAEKPQIAAQPQSAPLTAQNAEPVNWSSPKIVIGPEATTRTVSHEEVVTAPKQQMTPSRYSSAPETAQAAATNQGPSRFSQTAPESPKQEVAPEAEKPAAPVFARVFDEQVESSGITQPEVATEDTGLSPIFACRLLGLRATKSESNSVR</sequence>
<dbReference type="OrthoDB" id="289948at2"/>
<name>A0A2S8F177_9BACT</name>
<feature type="region of interest" description="Disordered" evidence="1">
    <location>
        <begin position="141"/>
        <end position="188"/>
    </location>
</feature>
<gene>
    <name evidence="3" type="ORF">C5Y96_20945</name>
</gene>
<dbReference type="EMBL" id="PUIA01000069">
    <property type="protein sequence ID" value="PQO25925.1"/>
    <property type="molecule type" value="Genomic_DNA"/>
</dbReference>
<dbReference type="Proteomes" id="UP000240009">
    <property type="component" value="Unassembled WGS sequence"/>
</dbReference>
<comment type="caution">
    <text evidence="3">The sequence shown here is derived from an EMBL/GenBank/DDBJ whole genome shotgun (WGS) entry which is preliminary data.</text>
</comment>
<organism evidence="3 4">
    <name type="scientific">Blastopirellula marina</name>
    <dbReference type="NCBI Taxonomy" id="124"/>
    <lineage>
        <taxon>Bacteria</taxon>
        <taxon>Pseudomonadati</taxon>
        <taxon>Planctomycetota</taxon>
        <taxon>Planctomycetia</taxon>
        <taxon>Pirellulales</taxon>
        <taxon>Pirellulaceae</taxon>
        <taxon>Blastopirellula</taxon>
    </lineage>
</organism>
<feature type="chain" id="PRO_5015580523" evidence="2">
    <location>
        <begin position="35"/>
        <end position="241"/>
    </location>
</feature>
<feature type="signal peptide" evidence="2">
    <location>
        <begin position="1"/>
        <end position="34"/>
    </location>
</feature>
<reference evidence="3 4" key="1">
    <citation type="submission" date="2018-02" db="EMBL/GenBank/DDBJ databases">
        <title>Comparative genomes isolates from brazilian mangrove.</title>
        <authorList>
            <person name="Araujo J.E."/>
            <person name="Taketani R.G."/>
            <person name="Silva M.C.P."/>
            <person name="Loureco M.V."/>
            <person name="Andreote F.D."/>
        </authorList>
    </citation>
    <scope>NUCLEOTIDE SEQUENCE [LARGE SCALE GENOMIC DNA]</scope>
    <source>
        <strain evidence="3 4">HEX-2 MGV</strain>
    </source>
</reference>
<evidence type="ECO:0000256" key="1">
    <source>
        <dbReference type="SAM" id="MobiDB-lite"/>
    </source>
</evidence>
<evidence type="ECO:0000313" key="3">
    <source>
        <dbReference type="EMBL" id="PQO25925.1"/>
    </source>
</evidence>